<dbReference type="EMBL" id="JAUPFM010000014">
    <property type="protein sequence ID" value="KAK2830301.1"/>
    <property type="molecule type" value="Genomic_DNA"/>
</dbReference>
<evidence type="ECO:0000313" key="3">
    <source>
        <dbReference type="Proteomes" id="UP001187415"/>
    </source>
</evidence>
<accession>A0AA88S8Q4</accession>
<feature type="region of interest" description="Disordered" evidence="1">
    <location>
        <begin position="83"/>
        <end position="105"/>
    </location>
</feature>
<dbReference type="Proteomes" id="UP001187415">
    <property type="component" value="Unassembled WGS sequence"/>
</dbReference>
<reference evidence="2" key="1">
    <citation type="submission" date="2023-07" db="EMBL/GenBank/DDBJ databases">
        <title>Chromosome-level Genome Assembly of Striped Snakehead (Channa striata).</title>
        <authorList>
            <person name="Liu H."/>
        </authorList>
    </citation>
    <scope>NUCLEOTIDE SEQUENCE</scope>
    <source>
        <strain evidence="2">Gz</strain>
        <tissue evidence="2">Muscle</tissue>
    </source>
</reference>
<comment type="caution">
    <text evidence="2">The sequence shown here is derived from an EMBL/GenBank/DDBJ whole genome shotgun (WGS) entry which is preliminary data.</text>
</comment>
<proteinExistence type="predicted"/>
<gene>
    <name evidence="2" type="ORF">Q5P01_018232</name>
</gene>
<sequence length="105" mass="11775">MSSLQSGYEDLSLEQLDCLQQDINNIKNNYRRANEECVRVHSGSNQPGLLLCWAHLNSALAVTRPSLSKSDWNRYTKLYENFGSSGDGKSQHSVTFKPGQRVTLA</sequence>
<evidence type="ECO:0000256" key="1">
    <source>
        <dbReference type="SAM" id="MobiDB-lite"/>
    </source>
</evidence>
<dbReference type="AlphaFoldDB" id="A0AA88S8Q4"/>
<organism evidence="2 3">
    <name type="scientific">Channa striata</name>
    <name type="common">Snakehead murrel</name>
    <name type="synonym">Ophicephalus striatus</name>
    <dbReference type="NCBI Taxonomy" id="64152"/>
    <lineage>
        <taxon>Eukaryota</taxon>
        <taxon>Metazoa</taxon>
        <taxon>Chordata</taxon>
        <taxon>Craniata</taxon>
        <taxon>Vertebrata</taxon>
        <taxon>Euteleostomi</taxon>
        <taxon>Actinopterygii</taxon>
        <taxon>Neopterygii</taxon>
        <taxon>Teleostei</taxon>
        <taxon>Neoteleostei</taxon>
        <taxon>Acanthomorphata</taxon>
        <taxon>Anabantaria</taxon>
        <taxon>Anabantiformes</taxon>
        <taxon>Channoidei</taxon>
        <taxon>Channidae</taxon>
        <taxon>Channa</taxon>
    </lineage>
</organism>
<name>A0AA88S8Q4_CHASR</name>
<evidence type="ECO:0000313" key="2">
    <source>
        <dbReference type="EMBL" id="KAK2830301.1"/>
    </source>
</evidence>
<feature type="compositionally biased region" description="Polar residues" evidence="1">
    <location>
        <begin position="83"/>
        <end position="94"/>
    </location>
</feature>
<protein>
    <submittedName>
        <fullName evidence="2">Uncharacterized protein</fullName>
    </submittedName>
</protein>
<keyword evidence="3" id="KW-1185">Reference proteome</keyword>